<protein>
    <recommendedName>
        <fullName evidence="8">Rhodopsin domain-containing protein</fullName>
    </recommendedName>
</protein>
<feature type="transmembrane region" description="Helical" evidence="7">
    <location>
        <begin position="206"/>
        <end position="225"/>
    </location>
</feature>
<feature type="region of interest" description="Disordered" evidence="6">
    <location>
        <begin position="369"/>
        <end position="397"/>
    </location>
</feature>
<sequence length="397" mass="44104">GFIALDWTLMTVALIPILLRLSLRARHRGHHSLSTNLSDGFVLLAWLSGIVLISINTWKNNLRERYTHAPPSSIYYGVPKDQAAHLLYVSWISLFFIYISLWASKAAFLAFYYSILSLQGRTTRIVLWVASGFTLATFILHLCLIAFWCAPIRANWNVEGHLCSAVHSINSVTVSTFTNVATDLVILSIPISTLVGLRLGKAERTGLLFVFLMGSVSIVAALVRFVTLKLVEHVPRAEITHTIDVWALVEIVSSLLAVCLPSLRTFVRTHRPASRGEKDSWRSRSGSRSTLRGADGASSRGDSIVSGKLHVRTASEEIEEHYFRDVEASSGRHTIVGEELDLEGHDRLESGIATSDVTRVVEIPRPLNTQQMGRRQESWPGKAFNDESFLDRSGSNV</sequence>
<feature type="transmembrane region" description="Helical" evidence="7">
    <location>
        <begin position="245"/>
        <end position="267"/>
    </location>
</feature>
<evidence type="ECO:0000256" key="6">
    <source>
        <dbReference type="SAM" id="MobiDB-lite"/>
    </source>
</evidence>
<evidence type="ECO:0000256" key="5">
    <source>
        <dbReference type="ARBA" id="ARBA00038359"/>
    </source>
</evidence>
<feature type="transmembrane region" description="Helical" evidence="7">
    <location>
        <begin position="180"/>
        <end position="199"/>
    </location>
</feature>
<evidence type="ECO:0000313" key="9">
    <source>
        <dbReference type="EMBL" id="KAF2494326.1"/>
    </source>
</evidence>
<keyword evidence="2 7" id="KW-0812">Transmembrane</keyword>
<comment type="subcellular location">
    <subcellularLocation>
        <location evidence="1">Membrane</location>
        <topology evidence="1">Multi-pass membrane protein</topology>
    </subcellularLocation>
</comment>
<evidence type="ECO:0000256" key="7">
    <source>
        <dbReference type="SAM" id="Phobius"/>
    </source>
</evidence>
<dbReference type="EMBL" id="MU004191">
    <property type="protein sequence ID" value="KAF2494326.1"/>
    <property type="molecule type" value="Genomic_DNA"/>
</dbReference>
<dbReference type="AlphaFoldDB" id="A0A6A6QQ95"/>
<dbReference type="Pfam" id="PF20684">
    <property type="entry name" value="Fung_rhodopsin"/>
    <property type="match status" value="1"/>
</dbReference>
<reference evidence="9" key="1">
    <citation type="journal article" date="2020" name="Stud. Mycol.">
        <title>101 Dothideomycetes genomes: a test case for predicting lifestyles and emergence of pathogens.</title>
        <authorList>
            <person name="Haridas S."/>
            <person name="Albert R."/>
            <person name="Binder M."/>
            <person name="Bloem J."/>
            <person name="Labutti K."/>
            <person name="Salamov A."/>
            <person name="Andreopoulos B."/>
            <person name="Baker S."/>
            <person name="Barry K."/>
            <person name="Bills G."/>
            <person name="Bluhm B."/>
            <person name="Cannon C."/>
            <person name="Castanera R."/>
            <person name="Culley D."/>
            <person name="Daum C."/>
            <person name="Ezra D."/>
            <person name="Gonzalez J."/>
            <person name="Henrissat B."/>
            <person name="Kuo A."/>
            <person name="Liang C."/>
            <person name="Lipzen A."/>
            <person name="Lutzoni F."/>
            <person name="Magnuson J."/>
            <person name="Mondo S."/>
            <person name="Nolan M."/>
            <person name="Ohm R."/>
            <person name="Pangilinan J."/>
            <person name="Park H.-J."/>
            <person name="Ramirez L."/>
            <person name="Alfaro M."/>
            <person name="Sun H."/>
            <person name="Tritt A."/>
            <person name="Yoshinaga Y."/>
            <person name="Zwiers L.-H."/>
            <person name="Turgeon B."/>
            <person name="Goodwin S."/>
            <person name="Spatafora J."/>
            <person name="Crous P."/>
            <person name="Grigoriev I."/>
        </authorList>
    </citation>
    <scope>NUCLEOTIDE SEQUENCE</scope>
    <source>
        <strain evidence="9">CBS 269.34</strain>
    </source>
</reference>
<dbReference type="PANTHER" id="PTHR33048">
    <property type="entry name" value="PTH11-LIKE INTEGRAL MEMBRANE PROTEIN (AFU_ORTHOLOGUE AFUA_5G11245)"/>
    <property type="match status" value="1"/>
</dbReference>
<accession>A0A6A6QQ95</accession>
<dbReference type="InterPro" id="IPR049326">
    <property type="entry name" value="Rhodopsin_dom_fungi"/>
</dbReference>
<gene>
    <name evidence="9" type="ORF">BU16DRAFT_464542</name>
</gene>
<proteinExistence type="inferred from homology"/>
<keyword evidence="3 7" id="KW-1133">Transmembrane helix</keyword>
<evidence type="ECO:0000259" key="8">
    <source>
        <dbReference type="Pfam" id="PF20684"/>
    </source>
</evidence>
<evidence type="ECO:0000313" key="10">
    <source>
        <dbReference type="Proteomes" id="UP000799750"/>
    </source>
</evidence>
<evidence type="ECO:0000256" key="4">
    <source>
        <dbReference type="ARBA" id="ARBA00023136"/>
    </source>
</evidence>
<evidence type="ECO:0000256" key="1">
    <source>
        <dbReference type="ARBA" id="ARBA00004141"/>
    </source>
</evidence>
<feature type="transmembrane region" description="Helical" evidence="7">
    <location>
        <begin position="125"/>
        <end position="148"/>
    </location>
</feature>
<feature type="transmembrane region" description="Helical" evidence="7">
    <location>
        <begin position="35"/>
        <end position="55"/>
    </location>
</feature>
<feature type="transmembrane region" description="Helical" evidence="7">
    <location>
        <begin position="88"/>
        <end position="113"/>
    </location>
</feature>
<dbReference type="OrthoDB" id="5372266at2759"/>
<feature type="region of interest" description="Disordered" evidence="6">
    <location>
        <begin position="274"/>
        <end position="303"/>
    </location>
</feature>
<evidence type="ECO:0000256" key="3">
    <source>
        <dbReference type="ARBA" id="ARBA00022989"/>
    </source>
</evidence>
<keyword evidence="10" id="KW-1185">Reference proteome</keyword>
<feature type="domain" description="Rhodopsin" evidence="8">
    <location>
        <begin position="32"/>
        <end position="268"/>
    </location>
</feature>
<evidence type="ECO:0000256" key="2">
    <source>
        <dbReference type="ARBA" id="ARBA00022692"/>
    </source>
</evidence>
<organism evidence="9 10">
    <name type="scientific">Lophium mytilinum</name>
    <dbReference type="NCBI Taxonomy" id="390894"/>
    <lineage>
        <taxon>Eukaryota</taxon>
        <taxon>Fungi</taxon>
        <taxon>Dikarya</taxon>
        <taxon>Ascomycota</taxon>
        <taxon>Pezizomycotina</taxon>
        <taxon>Dothideomycetes</taxon>
        <taxon>Pleosporomycetidae</taxon>
        <taxon>Mytilinidiales</taxon>
        <taxon>Mytilinidiaceae</taxon>
        <taxon>Lophium</taxon>
    </lineage>
</organism>
<dbReference type="Proteomes" id="UP000799750">
    <property type="component" value="Unassembled WGS sequence"/>
</dbReference>
<feature type="non-terminal residue" evidence="9">
    <location>
        <position position="1"/>
    </location>
</feature>
<dbReference type="InterPro" id="IPR052337">
    <property type="entry name" value="SAT4-like"/>
</dbReference>
<dbReference type="GO" id="GO:0016020">
    <property type="term" value="C:membrane"/>
    <property type="evidence" value="ECO:0007669"/>
    <property type="project" value="UniProtKB-SubCell"/>
</dbReference>
<feature type="transmembrane region" description="Helical" evidence="7">
    <location>
        <begin position="6"/>
        <end position="23"/>
    </location>
</feature>
<keyword evidence="4 7" id="KW-0472">Membrane</keyword>
<dbReference type="PANTHER" id="PTHR33048:SF92">
    <property type="entry name" value="INTEGRAL MEMBRANE PROTEIN"/>
    <property type="match status" value="1"/>
</dbReference>
<comment type="similarity">
    <text evidence="5">Belongs to the SAT4 family.</text>
</comment>
<name>A0A6A6QQ95_9PEZI</name>